<evidence type="ECO:0000256" key="1">
    <source>
        <dbReference type="SAM" id="MobiDB-lite"/>
    </source>
</evidence>
<dbReference type="Gramene" id="OMO61185">
    <property type="protein sequence ID" value="OMO61185"/>
    <property type="gene ID" value="CCACVL1_23706"/>
</dbReference>
<dbReference type="AlphaFoldDB" id="A0A1R3GSU2"/>
<comment type="caution">
    <text evidence="2">The sequence shown here is derived from an EMBL/GenBank/DDBJ whole genome shotgun (WGS) entry which is preliminary data.</text>
</comment>
<keyword evidence="3" id="KW-1185">Reference proteome</keyword>
<dbReference type="Proteomes" id="UP000188268">
    <property type="component" value="Unassembled WGS sequence"/>
</dbReference>
<protein>
    <submittedName>
        <fullName evidence="2">Uncharacterized protein</fullName>
    </submittedName>
</protein>
<proteinExistence type="predicted"/>
<feature type="region of interest" description="Disordered" evidence="1">
    <location>
        <begin position="40"/>
        <end position="59"/>
    </location>
</feature>
<accession>A0A1R3GSU2</accession>
<gene>
    <name evidence="2" type="ORF">CCACVL1_23706</name>
</gene>
<evidence type="ECO:0000313" key="2">
    <source>
        <dbReference type="EMBL" id="OMO61185.1"/>
    </source>
</evidence>
<evidence type="ECO:0000313" key="3">
    <source>
        <dbReference type="Proteomes" id="UP000188268"/>
    </source>
</evidence>
<sequence>MPLPGRKVPVLFICFPKCPFPVGRLHLFFLPSLLLLLNPRAAPTTTPPSPTHPDDDSRPLEISEALKDYFSSTNLKRQNKT</sequence>
<organism evidence="2 3">
    <name type="scientific">Corchorus capsularis</name>
    <name type="common">Jute</name>
    <dbReference type="NCBI Taxonomy" id="210143"/>
    <lineage>
        <taxon>Eukaryota</taxon>
        <taxon>Viridiplantae</taxon>
        <taxon>Streptophyta</taxon>
        <taxon>Embryophyta</taxon>
        <taxon>Tracheophyta</taxon>
        <taxon>Spermatophyta</taxon>
        <taxon>Magnoliopsida</taxon>
        <taxon>eudicotyledons</taxon>
        <taxon>Gunneridae</taxon>
        <taxon>Pentapetalae</taxon>
        <taxon>rosids</taxon>
        <taxon>malvids</taxon>
        <taxon>Malvales</taxon>
        <taxon>Malvaceae</taxon>
        <taxon>Grewioideae</taxon>
        <taxon>Apeibeae</taxon>
        <taxon>Corchorus</taxon>
    </lineage>
</organism>
<name>A0A1R3GSU2_COCAP</name>
<dbReference type="EMBL" id="AWWV01013547">
    <property type="protein sequence ID" value="OMO61185.1"/>
    <property type="molecule type" value="Genomic_DNA"/>
</dbReference>
<reference evidence="2 3" key="1">
    <citation type="submission" date="2013-09" db="EMBL/GenBank/DDBJ databases">
        <title>Corchorus capsularis genome sequencing.</title>
        <authorList>
            <person name="Alam M."/>
            <person name="Haque M.S."/>
            <person name="Islam M.S."/>
            <person name="Emdad E.M."/>
            <person name="Islam M.M."/>
            <person name="Ahmed B."/>
            <person name="Halim A."/>
            <person name="Hossen Q.M.M."/>
            <person name="Hossain M.Z."/>
            <person name="Ahmed R."/>
            <person name="Khan M.M."/>
            <person name="Islam R."/>
            <person name="Rashid M.M."/>
            <person name="Khan S.A."/>
            <person name="Rahman M.S."/>
            <person name="Alam M."/>
        </authorList>
    </citation>
    <scope>NUCLEOTIDE SEQUENCE [LARGE SCALE GENOMIC DNA]</scope>
    <source>
        <strain evidence="3">cv. CVL-1</strain>
        <tissue evidence="2">Whole seedling</tissue>
    </source>
</reference>